<feature type="transmembrane region" description="Helical" evidence="1">
    <location>
        <begin position="41"/>
        <end position="61"/>
    </location>
</feature>
<dbReference type="AlphaFoldDB" id="A0A0F8XCP3"/>
<keyword evidence="1" id="KW-0812">Transmembrane</keyword>
<organism evidence="2">
    <name type="scientific">marine sediment metagenome</name>
    <dbReference type="NCBI Taxonomy" id="412755"/>
    <lineage>
        <taxon>unclassified sequences</taxon>
        <taxon>metagenomes</taxon>
        <taxon>ecological metagenomes</taxon>
    </lineage>
</organism>
<evidence type="ECO:0000256" key="1">
    <source>
        <dbReference type="SAM" id="Phobius"/>
    </source>
</evidence>
<sequence length="113" mass="11903">MEIGLIIAALAFCGVSVYCFCKANFCACTRAGACDNPVNHYWLGAIVCALAALLCCCGALHTENGTLLWMILMTSCFSGALLSAKHSAKKRCTKAITKAQAKPADALLTNEPN</sequence>
<dbReference type="EMBL" id="LAZR01059850">
    <property type="protein sequence ID" value="KKK66922.1"/>
    <property type="molecule type" value="Genomic_DNA"/>
</dbReference>
<protein>
    <submittedName>
        <fullName evidence="2">Uncharacterized protein</fullName>
    </submittedName>
</protein>
<reference evidence="2" key="1">
    <citation type="journal article" date="2015" name="Nature">
        <title>Complex archaea that bridge the gap between prokaryotes and eukaryotes.</title>
        <authorList>
            <person name="Spang A."/>
            <person name="Saw J.H."/>
            <person name="Jorgensen S.L."/>
            <person name="Zaremba-Niedzwiedzka K."/>
            <person name="Martijn J."/>
            <person name="Lind A.E."/>
            <person name="van Eijk R."/>
            <person name="Schleper C."/>
            <person name="Guy L."/>
            <person name="Ettema T.J."/>
        </authorList>
    </citation>
    <scope>NUCLEOTIDE SEQUENCE</scope>
</reference>
<evidence type="ECO:0000313" key="2">
    <source>
        <dbReference type="EMBL" id="KKK66922.1"/>
    </source>
</evidence>
<feature type="transmembrane region" description="Helical" evidence="1">
    <location>
        <begin position="67"/>
        <end position="84"/>
    </location>
</feature>
<gene>
    <name evidence="2" type="ORF">LCGC14_2959240</name>
</gene>
<name>A0A0F8XCP3_9ZZZZ</name>
<keyword evidence="1" id="KW-1133">Transmembrane helix</keyword>
<comment type="caution">
    <text evidence="2">The sequence shown here is derived from an EMBL/GenBank/DDBJ whole genome shotgun (WGS) entry which is preliminary data.</text>
</comment>
<accession>A0A0F8XCP3</accession>
<proteinExistence type="predicted"/>
<keyword evidence="1" id="KW-0472">Membrane</keyword>
<feature type="transmembrane region" description="Helical" evidence="1">
    <location>
        <begin position="6"/>
        <end position="29"/>
    </location>
</feature>